<feature type="non-terminal residue" evidence="1">
    <location>
        <position position="1"/>
    </location>
</feature>
<reference evidence="1" key="1">
    <citation type="submission" date="2013-08" db="EMBL/GenBank/DDBJ databases">
        <authorList>
            <person name="Mendez C."/>
            <person name="Richter M."/>
            <person name="Ferrer M."/>
            <person name="Sanchez J."/>
        </authorList>
    </citation>
    <scope>NUCLEOTIDE SEQUENCE</scope>
</reference>
<name>T0ZEG6_9ZZZZ</name>
<comment type="caution">
    <text evidence="1">The sequence shown here is derived from an EMBL/GenBank/DDBJ whole genome shotgun (WGS) entry which is preliminary data.</text>
</comment>
<proteinExistence type="predicted"/>
<dbReference type="AlphaFoldDB" id="T0ZEG6"/>
<accession>T0ZEG6</accession>
<evidence type="ECO:0000313" key="1">
    <source>
        <dbReference type="EMBL" id="EQD27224.1"/>
    </source>
</evidence>
<protein>
    <submittedName>
        <fullName evidence="1">Type II/IV secretion system protein</fullName>
    </submittedName>
</protein>
<gene>
    <name evidence="1" type="ORF">B1A_21735</name>
</gene>
<sequence length="64" mass="7142">GGRMTEAWRYFSEKLEGHTMMDHAIDKIRAGGVDPRDVEAKLGWIHKGSLDSRTIREIIGGMSA</sequence>
<dbReference type="EMBL" id="AUZX01016067">
    <property type="protein sequence ID" value="EQD27224.1"/>
    <property type="molecule type" value="Genomic_DNA"/>
</dbReference>
<reference evidence="1" key="2">
    <citation type="journal article" date="2014" name="ISME J.">
        <title>Microbial stratification in low pH oxic and suboxic macroscopic growths along an acid mine drainage.</title>
        <authorList>
            <person name="Mendez-Garcia C."/>
            <person name="Mesa V."/>
            <person name="Sprenger R.R."/>
            <person name="Richter M."/>
            <person name="Diez M.S."/>
            <person name="Solano J."/>
            <person name="Bargiela R."/>
            <person name="Golyshina O.V."/>
            <person name="Manteca A."/>
            <person name="Ramos J.L."/>
            <person name="Gallego J.R."/>
            <person name="Llorente I."/>
            <person name="Martins Dos Santos V.A."/>
            <person name="Jensen O.N."/>
            <person name="Pelaez A.I."/>
            <person name="Sanchez J."/>
            <person name="Ferrer M."/>
        </authorList>
    </citation>
    <scope>NUCLEOTIDE SEQUENCE</scope>
</reference>
<organism evidence="1">
    <name type="scientific">mine drainage metagenome</name>
    <dbReference type="NCBI Taxonomy" id="410659"/>
    <lineage>
        <taxon>unclassified sequences</taxon>
        <taxon>metagenomes</taxon>
        <taxon>ecological metagenomes</taxon>
    </lineage>
</organism>